<feature type="compositionally biased region" description="Basic and acidic residues" evidence="1">
    <location>
        <begin position="171"/>
        <end position="182"/>
    </location>
</feature>
<organism evidence="2">
    <name type="scientific">Ditylum brightwellii</name>
    <dbReference type="NCBI Taxonomy" id="49249"/>
    <lineage>
        <taxon>Eukaryota</taxon>
        <taxon>Sar</taxon>
        <taxon>Stramenopiles</taxon>
        <taxon>Ochrophyta</taxon>
        <taxon>Bacillariophyta</taxon>
        <taxon>Mediophyceae</taxon>
        <taxon>Lithodesmiophycidae</taxon>
        <taxon>Lithodesmiales</taxon>
        <taxon>Lithodesmiaceae</taxon>
        <taxon>Ditylum</taxon>
    </lineage>
</organism>
<feature type="region of interest" description="Disordered" evidence="1">
    <location>
        <begin position="158"/>
        <end position="183"/>
    </location>
</feature>
<feature type="compositionally biased region" description="Gly residues" evidence="1">
    <location>
        <begin position="88"/>
        <end position="98"/>
    </location>
</feature>
<proteinExistence type="predicted"/>
<feature type="region of interest" description="Disordered" evidence="1">
    <location>
        <begin position="250"/>
        <end position="299"/>
    </location>
</feature>
<feature type="compositionally biased region" description="Low complexity" evidence="1">
    <location>
        <begin position="67"/>
        <end position="78"/>
    </location>
</feature>
<gene>
    <name evidence="2" type="ORF">DBRI00130_LOCUS19806</name>
</gene>
<feature type="compositionally biased region" description="Basic residues" evidence="1">
    <location>
        <begin position="1"/>
        <end position="11"/>
    </location>
</feature>
<protein>
    <submittedName>
        <fullName evidence="2">Uncharacterized protein</fullName>
    </submittedName>
</protein>
<dbReference type="EMBL" id="HBNS01025108">
    <property type="protein sequence ID" value="CAE4616556.1"/>
    <property type="molecule type" value="Transcribed_RNA"/>
</dbReference>
<evidence type="ECO:0000256" key="1">
    <source>
        <dbReference type="SAM" id="MobiDB-lite"/>
    </source>
</evidence>
<feature type="region of interest" description="Disordered" evidence="1">
    <location>
        <begin position="1"/>
        <end position="22"/>
    </location>
</feature>
<accession>A0A7S4RJT9</accession>
<sequence>MAGRGRGRGRGRPLTMGQELLRSSAEECGLDARNLRSLQDVTRPQFFPEISLHSSGNQAQLMVEQLKLQKQQQQQNQQGARIKPDPDGNGGGTPGGGGGEEDTKKAIVGVKRTAQTVFLISKTWELHHRMRNSAHYVRPTKDVPDIIRYSDLIRPSNINKKRTKKEEEEENLKNDKRNKQQHDASTVLTHCLGGRTYTQSGRFVPEELISGQKRRIRIVDGMEWYDGELDGKTDLDALAKQERIDRIRERLMKGKDGSDEGSEVDPLVDSGEESEPDDYGKDHYESSGDSDGGDDEPLM</sequence>
<dbReference type="AlphaFoldDB" id="A0A7S4RJT9"/>
<feature type="region of interest" description="Disordered" evidence="1">
    <location>
        <begin position="67"/>
        <end position="103"/>
    </location>
</feature>
<reference evidence="2" key="1">
    <citation type="submission" date="2021-01" db="EMBL/GenBank/DDBJ databases">
        <authorList>
            <person name="Corre E."/>
            <person name="Pelletier E."/>
            <person name="Niang G."/>
            <person name="Scheremetjew M."/>
            <person name="Finn R."/>
            <person name="Kale V."/>
            <person name="Holt S."/>
            <person name="Cochrane G."/>
            <person name="Meng A."/>
            <person name="Brown T."/>
            <person name="Cohen L."/>
        </authorList>
    </citation>
    <scope>NUCLEOTIDE SEQUENCE</scope>
    <source>
        <strain evidence="2">GSO104</strain>
    </source>
</reference>
<name>A0A7S4RJT9_9STRA</name>
<evidence type="ECO:0000313" key="2">
    <source>
        <dbReference type="EMBL" id="CAE4616556.1"/>
    </source>
</evidence>